<keyword evidence="2" id="KW-0808">Transferase</keyword>
<dbReference type="InterPro" id="IPR004166">
    <property type="entry name" value="a-kinase_dom"/>
</dbReference>
<evidence type="ECO:0000313" key="6">
    <source>
        <dbReference type="EMBL" id="KAG9259607.1"/>
    </source>
</evidence>
<dbReference type="GO" id="GO:0004674">
    <property type="term" value="F:protein serine/threonine kinase activity"/>
    <property type="evidence" value="ECO:0007669"/>
    <property type="project" value="UniProtKB-KW"/>
</dbReference>
<dbReference type="Gene3D" id="3.20.200.10">
    <property type="entry name" value="MHCK/EF2 kinase"/>
    <property type="match status" value="1"/>
</dbReference>
<dbReference type="InterPro" id="IPR043529">
    <property type="entry name" value="ALPK1"/>
</dbReference>
<dbReference type="SUPFAM" id="SSF56112">
    <property type="entry name" value="Protein kinase-like (PK-like)"/>
    <property type="match status" value="1"/>
</dbReference>
<dbReference type="GO" id="GO:0048029">
    <property type="term" value="F:monosaccharide binding"/>
    <property type="evidence" value="ECO:0007669"/>
    <property type="project" value="TreeGrafter"/>
</dbReference>
<dbReference type="Proteomes" id="UP000752171">
    <property type="component" value="Unassembled WGS sequence"/>
</dbReference>
<accession>A0A8T2KLM1</accession>
<evidence type="ECO:0000256" key="4">
    <source>
        <dbReference type="SAM" id="MobiDB-lite"/>
    </source>
</evidence>
<proteinExistence type="predicted"/>
<feature type="compositionally biased region" description="Polar residues" evidence="4">
    <location>
        <begin position="584"/>
        <end position="608"/>
    </location>
</feature>
<feature type="compositionally biased region" description="Polar residues" evidence="4">
    <location>
        <begin position="1028"/>
        <end position="1037"/>
    </location>
</feature>
<feature type="region of interest" description="Disordered" evidence="4">
    <location>
        <begin position="491"/>
        <end position="517"/>
    </location>
</feature>
<dbReference type="EMBL" id="JAICCE010000025">
    <property type="protein sequence ID" value="KAG9259607.1"/>
    <property type="molecule type" value="Genomic_DNA"/>
</dbReference>
<feature type="region of interest" description="Disordered" evidence="4">
    <location>
        <begin position="633"/>
        <end position="691"/>
    </location>
</feature>
<feature type="region of interest" description="Disordered" evidence="4">
    <location>
        <begin position="576"/>
        <end position="614"/>
    </location>
</feature>
<dbReference type="Pfam" id="PF02816">
    <property type="entry name" value="Alpha_kinase"/>
    <property type="match status" value="1"/>
</dbReference>
<feature type="compositionally biased region" description="Polar residues" evidence="4">
    <location>
        <begin position="1101"/>
        <end position="1110"/>
    </location>
</feature>
<dbReference type="GO" id="GO:0002753">
    <property type="term" value="P:cytoplasmic pattern recognition receptor signaling pathway"/>
    <property type="evidence" value="ECO:0007669"/>
    <property type="project" value="TreeGrafter"/>
</dbReference>
<feature type="region of interest" description="Disordered" evidence="4">
    <location>
        <begin position="1003"/>
        <end position="1124"/>
    </location>
</feature>
<dbReference type="GO" id="GO:0045087">
    <property type="term" value="P:innate immune response"/>
    <property type="evidence" value="ECO:0007669"/>
    <property type="project" value="TreeGrafter"/>
</dbReference>
<feature type="region of interest" description="Disordered" evidence="4">
    <location>
        <begin position="860"/>
        <end position="950"/>
    </location>
</feature>
<protein>
    <submittedName>
        <fullName evidence="6">Alpha-protein kinase 1 isoform X1</fullName>
    </submittedName>
</protein>
<comment type="caution">
    <text evidence="6">The sequence shown here is derived from an EMBL/GenBank/DDBJ whole genome shotgun (WGS) entry which is preliminary data.</text>
</comment>
<dbReference type="InterPro" id="IPR011009">
    <property type="entry name" value="Kinase-like_dom_sf"/>
</dbReference>
<feature type="compositionally biased region" description="Low complexity" evidence="4">
    <location>
        <begin position="647"/>
        <end position="677"/>
    </location>
</feature>
<feature type="compositionally biased region" description="Polar residues" evidence="4">
    <location>
        <begin position="1069"/>
        <end position="1078"/>
    </location>
</feature>
<feature type="compositionally biased region" description="Basic and acidic residues" evidence="4">
    <location>
        <begin position="879"/>
        <end position="895"/>
    </location>
</feature>
<feature type="compositionally biased region" description="Polar residues" evidence="4">
    <location>
        <begin position="826"/>
        <end position="836"/>
    </location>
</feature>
<feature type="domain" description="Alpha-type protein kinase" evidence="5">
    <location>
        <begin position="1189"/>
        <end position="1415"/>
    </location>
</feature>
<evidence type="ECO:0000256" key="3">
    <source>
        <dbReference type="ARBA" id="ARBA00022777"/>
    </source>
</evidence>
<feature type="compositionally biased region" description="Low complexity" evidence="4">
    <location>
        <begin position="903"/>
        <end position="930"/>
    </location>
</feature>
<feature type="compositionally biased region" description="Low complexity" evidence="4">
    <location>
        <begin position="507"/>
        <end position="517"/>
    </location>
</feature>
<dbReference type="PANTHER" id="PTHR46747">
    <property type="entry name" value="ALPHA-PROTEIN KINASE 1"/>
    <property type="match status" value="1"/>
</dbReference>
<feature type="region of interest" description="Disordered" evidence="4">
    <location>
        <begin position="796"/>
        <end position="836"/>
    </location>
</feature>
<dbReference type="SMART" id="SM00811">
    <property type="entry name" value="Alpha_kinase"/>
    <property type="match status" value="1"/>
</dbReference>
<keyword evidence="1" id="KW-0723">Serine/threonine-protein kinase</keyword>
<feature type="compositionally biased region" description="Polar residues" evidence="4">
    <location>
        <begin position="864"/>
        <end position="878"/>
    </location>
</feature>
<gene>
    <name evidence="6" type="primary">ALPK1</name>
    <name evidence="6" type="ORF">AMEX_G27112</name>
</gene>
<dbReference type="GO" id="GO:0005929">
    <property type="term" value="C:cilium"/>
    <property type="evidence" value="ECO:0007669"/>
    <property type="project" value="TreeGrafter"/>
</dbReference>
<dbReference type="PANTHER" id="PTHR46747:SF1">
    <property type="entry name" value="ALPHA-PROTEIN KINASE 1"/>
    <property type="match status" value="1"/>
</dbReference>
<feature type="compositionally biased region" description="Low complexity" evidence="4">
    <location>
        <begin position="1016"/>
        <end position="1027"/>
    </location>
</feature>
<reference evidence="6 7" key="1">
    <citation type="submission" date="2021-07" db="EMBL/GenBank/DDBJ databases">
        <authorList>
            <person name="Imarazene B."/>
            <person name="Zahm M."/>
            <person name="Klopp C."/>
            <person name="Cabau C."/>
            <person name="Beille S."/>
            <person name="Jouanno E."/>
            <person name="Castinel A."/>
            <person name="Lluch J."/>
            <person name="Gil L."/>
            <person name="Kuchtly C."/>
            <person name="Lopez Roques C."/>
            <person name="Donnadieu C."/>
            <person name="Parrinello H."/>
            <person name="Journot L."/>
            <person name="Du K."/>
            <person name="Schartl M."/>
            <person name="Retaux S."/>
            <person name="Guiguen Y."/>
        </authorList>
    </citation>
    <scope>NUCLEOTIDE SEQUENCE [LARGE SCALE GENOMIC DNA]</scope>
    <source>
        <strain evidence="6">Pach_M1</strain>
        <tissue evidence="6">Testis</tissue>
    </source>
</reference>
<dbReference type="GO" id="GO:0005524">
    <property type="term" value="F:ATP binding"/>
    <property type="evidence" value="ECO:0007669"/>
    <property type="project" value="InterPro"/>
</dbReference>
<dbReference type="PROSITE" id="PS51158">
    <property type="entry name" value="ALPHA_KINASE"/>
    <property type="match status" value="1"/>
</dbReference>
<keyword evidence="3 6" id="KW-0418">Kinase</keyword>
<evidence type="ECO:0000256" key="2">
    <source>
        <dbReference type="ARBA" id="ARBA00022679"/>
    </source>
</evidence>
<evidence type="ECO:0000313" key="7">
    <source>
        <dbReference type="Proteomes" id="UP000752171"/>
    </source>
</evidence>
<feature type="region of interest" description="Disordered" evidence="4">
    <location>
        <begin position="533"/>
        <end position="554"/>
    </location>
</feature>
<evidence type="ECO:0000259" key="5">
    <source>
        <dbReference type="PROSITE" id="PS51158"/>
    </source>
</evidence>
<organism evidence="6 7">
    <name type="scientific">Astyanax mexicanus</name>
    <name type="common">Blind cave fish</name>
    <name type="synonym">Astyanax fasciatus mexicanus</name>
    <dbReference type="NCBI Taxonomy" id="7994"/>
    <lineage>
        <taxon>Eukaryota</taxon>
        <taxon>Metazoa</taxon>
        <taxon>Chordata</taxon>
        <taxon>Craniata</taxon>
        <taxon>Vertebrata</taxon>
        <taxon>Euteleostomi</taxon>
        <taxon>Actinopterygii</taxon>
        <taxon>Neopterygii</taxon>
        <taxon>Teleostei</taxon>
        <taxon>Ostariophysi</taxon>
        <taxon>Characiformes</taxon>
        <taxon>Characoidei</taxon>
        <taxon>Acestrorhamphidae</taxon>
        <taxon>Acestrorhamphinae</taxon>
        <taxon>Astyanax</taxon>
    </lineage>
</organism>
<feature type="compositionally biased region" description="Polar residues" evidence="4">
    <location>
        <begin position="538"/>
        <end position="554"/>
    </location>
</feature>
<evidence type="ECO:0000256" key="1">
    <source>
        <dbReference type="ARBA" id="ARBA00022527"/>
    </source>
</evidence>
<dbReference type="OrthoDB" id="301415at2759"/>
<feature type="compositionally biased region" description="Polar residues" evidence="4">
    <location>
        <begin position="810"/>
        <end position="819"/>
    </location>
</feature>
<name>A0A8T2KLM1_ASTMX</name>
<sequence>MNAPDVSALLEECLRLAETQRTEPDSETHRTNRADLSAELRTLLGEAVEMRWPFVEEKWQYKSSVTPEDKVNTKDLVSRNLPQLMAFLKSSIVGAEPLWAMSVVFLVDRFIYWKDSSHTLLKIAKALHRNYPETPVAPQVIIRQARVYLNTGKLQKAEYILSSLINNNGATGSWRYQRDSDRVLVQAVSLQVRGQVLQKLGLWLEAAELIWASLVGFYILPLPDKKGIGTSLGLLASLLISMTDKDFSTFQKIPHINLGFLGDCRHRLLCAAQAAKSAVIYSQFDPLYVLTHMVTQGTCLLSYSFSRSCPAAEKPSYLALAKEAFEIGLLTKVETDTVTSQQELHTLIKAAFCLSITNKWMLGPVEEVSLAVQACQEANALLYSYCFEDDSDKVLVSSEVMAKVQRVKTLLKVKDFSNSDPHSFIPDSYRVSENRPATFTLEDFTEMVERFQKHHKSVCEAFEGRGLERSAAHDNCLTAFQTTALAEPLTTECSTRDPGIEDDNEGISDSSGSKASLGSSFNEVRLKKMFKLDRRTSEGSSSLASSWPKTSSSGSAFELVDPIRCTEVDEDVNGEKNIHKSQCKKANSTSSSHGIGDNQQSTLPSSHSPGVLNEGVLNTQQTNKQELCTTLGSEDHKNTNQMGPNASGSSSGTRTSSGSLSSSLGSSWQSFSFSTRSPTNEGGGSSKTLKGSYQQSVQSSIETVEDLDVFSVSDGLSGLVLSGNNSPNGLNAQQQAKTELCTTLGSEDHETTKKILDTDATGKSKDSRMSSGSFCSSLNSSWQSVLFSTRSPPVNQNCGTVEKSPDSPFQELQPNSPGTSAEGLMKTQTANHSQTQVQIQSFVETVEDLDGLSLSDGLSGRTVAGNNSPTGLNAQQSSKKQDLCTTLEREDDKTTKKMMTNASGSSSGTRTSSGSLSSSLGSSWQSISFSTRSPTNEGGGSSKTLKGRYQQSVQSSIETVEDLDVFSLSDDLSGHTVAGNGSNGLNAQQQSKPELRTTLESKECNATGKSKGTRMSSGSLSSSLNSSWQKASFSRSPPNEDFGPILKNKPETGNVDGLSGHANVEHPQGSASLPSSELDSFVMVPSDHSSASSNRGKDSSPADSPTIQRPSHSDLQDNPSKNRSRDLFPSYMTCSTCFQGCTMGSVVLTEQDYRSLLSGVCQGCLLRRLPDQTFKLRHYNRAYSGVLLKYSKVTESWTGSETSVFVGGVLQVAVEGRQRQAFRIQYLHQEQLLGSYVGKEYLRERKPHAHLADVERQMTAQFYVMEFNKRLYESNKTTQIFYIPSELLLITEADCMVACVSVEPYMLGDFVKLTNNTTKKNKRLQATDYGIAFGHFTYAFSNQQEVVVDLQGWVTANGKGLAYLTDPQIHSLRKPKSPSNFHQNGILKFLQQQHGERCGPVCCAALQDFPQHLLK</sequence>